<organism evidence="2 3">
    <name type="scientific">Lacticaseibacillus paracasei</name>
    <name type="common">Lactobacillus paracasei</name>
    <dbReference type="NCBI Taxonomy" id="1597"/>
    <lineage>
        <taxon>Bacteria</taxon>
        <taxon>Bacillati</taxon>
        <taxon>Bacillota</taxon>
        <taxon>Bacilli</taxon>
        <taxon>Lactobacillales</taxon>
        <taxon>Lactobacillaceae</taxon>
        <taxon>Lacticaseibacillus</taxon>
    </lineage>
</organism>
<protein>
    <submittedName>
        <fullName evidence="2">Mononucleotidyl cyclase</fullName>
    </submittedName>
</protein>
<dbReference type="InterPro" id="IPR001054">
    <property type="entry name" value="A/G_cyclase"/>
</dbReference>
<evidence type="ECO:0000259" key="1">
    <source>
        <dbReference type="PROSITE" id="PS50125"/>
    </source>
</evidence>
<dbReference type="SUPFAM" id="SSF55073">
    <property type="entry name" value="Nucleotide cyclase"/>
    <property type="match status" value="1"/>
</dbReference>
<dbReference type="AlphaFoldDB" id="A0AAW6A9P1"/>
<dbReference type="GO" id="GO:0035556">
    <property type="term" value="P:intracellular signal transduction"/>
    <property type="evidence" value="ECO:0007669"/>
    <property type="project" value="InterPro"/>
</dbReference>
<dbReference type="Gene3D" id="3.30.70.1230">
    <property type="entry name" value="Nucleotide cyclase"/>
    <property type="match status" value="1"/>
</dbReference>
<sequence>MDIRDSSKHVKSNDIKVNARLYRAYISEIIMILRSHPCCKEINIVGDCVSAIFIEEKELSKKYSGDKSDVIEALQSASMIIPTVGIINKLFKNKYDNYTPIKVGIGVATGRSLVIKTGESGSGISKPVFIGDNVNLAAHLCDTAHKNNFPEILVNDDVKKNCTKCEVGIENEKFSEWLTIQETVDDVPCYGGYFFRVSIQKKLDELNK</sequence>
<dbReference type="GO" id="GO:0009190">
    <property type="term" value="P:cyclic nucleotide biosynthetic process"/>
    <property type="evidence" value="ECO:0007669"/>
    <property type="project" value="InterPro"/>
</dbReference>
<reference evidence="2 3" key="1">
    <citation type="submission" date="2023-01" db="EMBL/GenBank/DDBJ databases">
        <title>Complete genome sequence of Lacticaseibacillus paracasei SRCM217440 isolated from Makgeolli.</title>
        <authorList>
            <person name="Yang H.-G."/>
            <person name="Jeong S.-J."/>
            <person name="Ha G.-S."/>
            <person name="Yang H.-J."/>
            <person name="Jeong D.-Y."/>
        </authorList>
    </citation>
    <scope>NUCLEOTIDE SEQUENCE [LARGE SCALE GENOMIC DNA]</scope>
    <source>
        <strain evidence="2 3">SRCM217440</strain>
    </source>
</reference>
<feature type="domain" description="Guanylate cyclase" evidence="1">
    <location>
        <begin position="1"/>
        <end position="141"/>
    </location>
</feature>
<evidence type="ECO:0000313" key="3">
    <source>
        <dbReference type="Proteomes" id="UP001212327"/>
    </source>
</evidence>
<dbReference type="EMBL" id="JAQLSF010000002">
    <property type="protein sequence ID" value="MDB1566146.1"/>
    <property type="molecule type" value="Genomic_DNA"/>
</dbReference>
<evidence type="ECO:0000313" key="2">
    <source>
        <dbReference type="EMBL" id="MDB1566146.1"/>
    </source>
</evidence>
<dbReference type="InterPro" id="IPR029787">
    <property type="entry name" value="Nucleotide_cyclase"/>
</dbReference>
<dbReference type="Proteomes" id="UP001212327">
    <property type="component" value="Unassembled WGS sequence"/>
</dbReference>
<dbReference type="PROSITE" id="PS50125">
    <property type="entry name" value="GUANYLATE_CYCLASE_2"/>
    <property type="match status" value="1"/>
</dbReference>
<comment type="caution">
    <text evidence="2">The sequence shown here is derived from an EMBL/GenBank/DDBJ whole genome shotgun (WGS) entry which is preliminary data.</text>
</comment>
<gene>
    <name evidence="2" type="ORF">PGA78_15635</name>
</gene>
<proteinExistence type="predicted"/>
<accession>A0AAW6A9P1</accession>
<name>A0AAW6A9P1_LACPA</name>
<dbReference type="GO" id="GO:0004016">
    <property type="term" value="F:adenylate cyclase activity"/>
    <property type="evidence" value="ECO:0007669"/>
    <property type="project" value="UniProtKB-ARBA"/>
</dbReference>